<dbReference type="AlphaFoldDB" id="A0A9P0D816"/>
<dbReference type="InterPro" id="IPR045091">
    <property type="entry name" value="Mad2-like"/>
</dbReference>
<name>A0A9P0D816_9CUCU</name>
<sequence length="197" mass="23137">MSVKIAPSDILCELIEVLIHNILYARKVYPDTIFSRRRKYGIPVFQCIQPDVNNYINEALKAVFFHTKKNQLKNIFLCFQSGGSVSEKYVFDVVDLKSIDESDPLLVNLEEYMRDFILRLHNTLIYLDNLVDDSTFCIRLQVTEYSNLEFNQNPKYEDFPWVKLNEMYDIPDSSEIVPVHSLNSNMFKLQIYIEKSS</sequence>
<evidence type="ECO:0000313" key="3">
    <source>
        <dbReference type="Proteomes" id="UP001153636"/>
    </source>
</evidence>
<reference evidence="2" key="1">
    <citation type="submission" date="2022-01" db="EMBL/GenBank/DDBJ databases">
        <authorList>
            <person name="King R."/>
        </authorList>
    </citation>
    <scope>NUCLEOTIDE SEQUENCE</scope>
</reference>
<dbReference type="Proteomes" id="UP001153636">
    <property type="component" value="Chromosome 9"/>
</dbReference>
<dbReference type="GO" id="GO:0016035">
    <property type="term" value="C:zeta DNA polymerase complex"/>
    <property type="evidence" value="ECO:0007669"/>
    <property type="project" value="TreeGrafter"/>
</dbReference>
<protein>
    <recommendedName>
        <fullName evidence="1">HORMA domain-containing protein</fullName>
    </recommendedName>
</protein>
<dbReference type="OrthoDB" id="21254at2759"/>
<gene>
    <name evidence="2" type="ORF">PSYICH_LOCUS15138</name>
</gene>
<dbReference type="EMBL" id="OV651821">
    <property type="protein sequence ID" value="CAH1115680.1"/>
    <property type="molecule type" value="Genomic_DNA"/>
</dbReference>
<organism evidence="2 3">
    <name type="scientific">Psylliodes chrysocephalus</name>
    <dbReference type="NCBI Taxonomy" id="3402493"/>
    <lineage>
        <taxon>Eukaryota</taxon>
        <taxon>Metazoa</taxon>
        <taxon>Ecdysozoa</taxon>
        <taxon>Arthropoda</taxon>
        <taxon>Hexapoda</taxon>
        <taxon>Insecta</taxon>
        <taxon>Pterygota</taxon>
        <taxon>Neoptera</taxon>
        <taxon>Endopterygota</taxon>
        <taxon>Coleoptera</taxon>
        <taxon>Polyphaga</taxon>
        <taxon>Cucujiformia</taxon>
        <taxon>Chrysomeloidea</taxon>
        <taxon>Chrysomelidae</taxon>
        <taxon>Galerucinae</taxon>
        <taxon>Alticini</taxon>
        <taxon>Psylliodes</taxon>
    </lineage>
</organism>
<evidence type="ECO:0000313" key="2">
    <source>
        <dbReference type="EMBL" id="CAH1115680.1"/>
    </source>
</evidence>
<keyword evidence="3" id="KW-1185">Reference proteome</keyword>
<accession>A0A9P0D816</accession>
<feature type="domain" description="HORMA" evidence="1">
    <location>
        <begin position="5"/>
        <end position="193"/>
    </location>
</feature>
<dbReference type="Gene3D" id="3.30.900.10">
    <property type="entry name" value="HORMA domain"/>
    <property type="match status" value="1"/>
</dbReference>
<dbReference type="PANTHER" id="PTHR11842">
    <property type="entry name" value="MITOTIC SPINDLE ASSEMBLY CHECKPOINT PROTEIN MAD2"/>
    <property type="match status" value="1"/>
</dbReference>
<evidence type="ECO:0000259" key="1">
    <source>
        <dbReference type="PROSITE" id="PS50815"/>
    </source>
</evidence>
<dbReference type="PROSITE" id="PS50815">
    <property type="entry name" value="HORMA"/>
    <property type="match status" value="1"/>
</dbReference>
<dbReference type="SUPFAM" id="SSF56019">
    <property type="entry name" value="The spindle assembly checkpoint protein mad2"/>
    <property type="match status" value="1"/>
</dbReference>
<dbReference type="Pfam" id="PF02301">
    <property type="entry name" value="HORMA"/>
    <property type="match status" value="1"/>
</dbReference>
<proteinExistence type="predicted"/>
<dbReference type="InterPro" id="IPR003511">
    <property type="entry name" value="HORMA_dom"/>
</dbReference>
<dbReference type="InterPro" id="IPR036570">
    <property type="entry name" value="HORMA_dom_sf"/>
</dbReference>
<dbReference type="PANTHER" id="PTHR11842:SF10">
    <property type="entry name" value="MITOTIC SPINDLE ASSEMBLY CHECKPOINT PROTEIN MAD2B"/>
    <property type="match status" value="1"/>
</dbReference>